<dbReference type="Proteomes" id="UP001197093">
    <property type="component" value="Unassembled WGS sequence"/>
</dbReference>
<dbReference type="PANTHER" id="PTHR37535:SF4">
    <property type="entry name" value="FLUG DOMAIN-CONTAINING PROTEIN"/>
    <property type="match status" value="1"/>
</dbReference>
<proteinExistence type="predicted"/>
<sequence>MAATDRPVAGGYLGRHSEFVRSFVGKRAQRRSDQGFSRLTSVPRTLYDIVNGRRVDTNDNREVKKYHDTILVPFYELQPPNADGKEVVGLRAAQILLIFNIARDTRALPHERRRAQIPTLYLFLGYTGGRSGEFVYNERKRPLEAAQVFGPEALRHLRQPDDDEEDEDCEQESHLITQMAAASNRTRGRPKALCYEDILLTVVRDPETNKDVHVLVMKLIHHKASDVLLFCPITHMVGLALDDNAFASPHLTSAERVLTVKNQAPAQCTPLRWKDEWLKKPVFRRVDGSGASPDEALPYHIFNEDIKHQSLDAGMQRALTARAWRRWRANDLNGSAPDAVRDQVMRHDPRWTTFFGAYLNMAVEWDLVNSALQKELQNKLILELTQVGIWHDPRATRDMVPDEVWEEMTPDPEIEALRRKREQLKGGAYRIAGKECEEEVRSLTNQINLLEAKQRKDVRQEYREYYFKNRPTWDIDRQFGGEAGEVQEDYAEPVVELRIPERAKLAQLLCGQPLGLSDEEICKRRIRAADLWSALCKRQEKPKRSRLHLRRQPQAVPFKEEKHAQQLGRVKQMLCDHLKCKEQALEFRHLKHFKNHVESVYGVKLRA</sequence>
<dbReference type="EMBL" id="JAHCVI010000002">
    <property type="protein sequence ID" value="KAG7289815.1"/>
    <property type="molecule type" value="Genomic_DNA"/>
</dbReference>
<gene>
    <name evidence="1" type="ORF">NEMBOFW57_006192</name>
</gene>
<organism evidence="1 2">
    <name type="scientific">Staphylotrichum longicolle</name>
    <dbReference type="NCBI Taxonomy" id="669026"/>
    <lineage>
        <taxon>Eukaryota</taxon>
        <taxon>Fungi</taxon>
        <taxon>Dikarya</taxon>
        <taxon>Ascomycota</taxon>
        <taxon>Pezizomycotina</taxon>
        <taxon>Sordariomycetes</taxon>
        <taxon>Sordariomycetidae</taxon>
        <taxon>Sordariales</taxon>
        <taxon>Chaetomiaceae</taxon>
        <taxon>Staphylotrichum</taxon>
    </lineage>
</organism>
<dbReference type="AlphaFoldDB" id="A0AAD4I114"/>
<accession>A0AAD4I114</accession>
<evidence type="ECO:0008006" key="3">
    <source>
        <dbReference type="Google" id="ProtNLM"/>
    </source>
</evidence>
<comment type="caution">
    <text evidence="1">The sequence shown here is derived from an EMBL/GenBank/DDBJ whole genome shotgun (WGS) entry which is preliminary data.</text>
</comment>
<protein>
    <recommendedName>
        <fullName evidence="3">FluG domain-containing protein</fullName>
    </recommendedName>
</protein>
<dbReference type="InterPro" id="IPR021842">
    <property type="entry name" value="DUF3435"/>
</dbReference>
<evidence type="ECO:0000313" key="1">
    <source>
        <dbReference type="EMBL" id="KAG7289815.1"/>
    </source>
</evidence>
<evidence type="ECO:0000313" key="2">
    <source>
        <dbReference type="Proteomes" id="UP001197093"/>
    </source>
</evidence>
<reference evidence="1" key="1">
    <citation type="submission" date="2023-02" db="EMBL/GenBank/DDBJ databases">
        <authorList>
            <person name="Palmer J.M."/>
        </authorList>
    </citation>
    <scope>NUCLEOTIDE SEQUENCE</scope>
    <source>
        <strain evidence="1">FW57</strain>
    </source>
</reference>
<keyword evidence="2" id="KW-1185">Reference proteome</keyword>
<dbReference type="Pfam" id="PF11917">
    <property type="entry name" value="DUF3435"/>
    <property type="match status" value="1"/>
</dbReference>
<dbReference type="PANTHER" id="PTHR37535">
    <property type="entry name" value="FLUG DOMAIN PROTEIN"/>
    <property type="match status" value="1"/>
</dbReference>
<name>A0AAD4I114_9PEZI</name>